<dbReference type="NCBIfam" id="NF033205">
    <property type="entry name" value="IPExxxVDY"/>
    <property type="match status" value="1"/>
</dbReference>
<dbReference type="RefSeq" id="WP_130937782.1">
    <property type="nucleotide sequence ID" value="NZ_BMEE01000002.1"/>
</dbReference>
<organism evidence="1 2">
    <name type="scientific">Hyunsoonleella pacifica</name>
    <dbReference type="NCBI Taxonomy" id="1080224"/>
    <lineage>
        <taxon>Bacteria</taxon>
        <taxon>Pseudomonadati</taxon>
        <taxon>Bacteroidota</taxon>
        <taxon>Flavobacteriia</taxon>
        <taxon>Flavobacteriales</taxon>
        <taxon>Flavobacteriaceae</taxon>
    </lineage>
</organism>
<accession>A0A4Q9FPQ5</accession>
<evidence type="ECO:0000313" key="1">
    <source>
        <dbReference type="EMBL" id="TBN14662.1"/>
    </source>
</evidence>
<keyword evidence="2" id="KW-1185">Reference proteome</keyword>
<dbReference type="InterPro" id="IPR047690">
    <property type="entry name" value="IPExxxVDY_fam"/>
</dbReference>
<evidence type="ECO:0000313" key="2">
    <source>
        <dbReference type="Proteomes" id="UP000292372"/>
    </source>
</evidence>
<sequence length="161" mass="18773">MAVHKLILDNVFEDVSCTLIAVHCAIEDFRLAYLLNKYLDISLTRKPQDLDFDKGITRYSVFEYEDTKKLVTWNLVSNICKIETDSTIEKQSLFNVHHKVIKTYNLIPEYGKVNYFLKIDNEFSNSKEKQIINNLLKIPQIAMAYNVDLSTLKSKDNLIFD</sequence>
<gene>
    <name evidence="1" type="ORF">EYD46_13925</name>
</gene>
<dbReference type="OrthoDB" id="676614at2"/>
<dbReference type="EMBL" id="SIRS01000005">
    <property type="protein sequence ID" value="TBN14662.1"/>
    <property type="molecule type" value="Genomic_DNA"/>
</dbReference>
<reference evidence="1 2" key="1">
    <citation type="journal article" date="2015" name="Int. J. Syst. Evol. Microbiol.">
        <title>Hyunsoonleella pacifica sp. nov., isolated from seawater of South Pacific Gyre.</title>
        <authorList>
            <person name="Gao X."/>
            <person name="Zhang Z."/>
            <person name="Dai X."/>
            <person name="Zhang X.H."/>
        </authorList>
    </citation>
    <scope>NUCLEOTIDE SEQUENCE [LARGE SCALE GENOMIC DNA]</scope>
    <source>
        <strain evidence="1 2">SW033</strain>
    </source>
</reference>
<protein>
    <submittedName>
        <fullName evidence="1">IPExxxVDY family protein</fullName>
    </submittedName>
</protein>
<dbReference type="Proteomes" id="UP000292372">
    <property type="component" value="Unassembled WGS sequence"/>
</dbReference>
<dbReference type="AlphaFoldDB" id="A0A4Q9FPQ5"/>
<comment type="caution">
    <text evidence="1">The sequence shown here is derived from an EMBL/GenBank/DDBJ whole genome shotgun (WGS) entry which is preliminary data.</text>
</comment>
<name>A0A4Q9FPQ5_9FLAO</name>
<proteinExistence type="predicted"/>